<dbReference type="SMR" id="A0A3Q7FHS0"/>
<evidence type="ECO:0000256" key="4">
    <source>
        <dbReference type="ARBA" id="ARBA00022840"/>
    </source>
</evidence>
<dbReference type="STRING" id="4081.A0A3Q7FHS0"/>
<evidence type="ECO:0000313" key="6">
    <source>
        <dbReference type="EnsemblPlants" id="Solyc02g032260.1.1.1"/>
    </source>
</evidence>
<keyword evidence="3" id="KW-0547">Nucleotide-binding</keyword>
<proteinExistence type="predicted"/>
<dbReference type="Gene3D" id="1.10.10.10">
    <property type="entry name" value="Winged helix-like DNA-binding domain superfamily/Winged helix DNA-binding domain"/>
    <property type="match status" value="1"/>
</dbReference>
<reference evidence="6" key="2">
    <citation type="submission" date="2019-01" db="UniProtKB">
        <authorList>
            <consortium name="EnsemblPlants"/>
        </authorList>
    </citation>
    <scope>IDENTIFICATION</scope>
    <source>
        <strain evidence="6">cv. Heinz 1706</strain>
    </source>
</reference>
<dbReference type="GO" id="GO:0005737">
    <property type="term" value="C:cytoplasm"/>
    <property type="evidence" value="ECO:0007669"/>
    <property type="project" value="UniProtKB-SubCell"/>
</dbReference>
<dbReference type="InterPro" id="IPR036388">
    <property type="entry name" value="WH-like_DNA-bd_sf"/>
</dbReference>
<dbReference type="Pfam" id="PF23559">
    <property type="entry name" value="WHD_DRP"/>
    <property type="match status" value="1"/>
</dbReference>
<keyword evidence="2" id="KW-0963">Cytoplasm</keyword>
<protein>
    <recommendedName>
        <fullName evidence="5">Disease resistance protein winged helix domain-containing protein</fullName>
    </recommendedName>
</protein>
<dbReference type="InParanoid" id="A0A3Q7FHS0"/>
<dbReference type="Gramene" id="Solyc02g032260.1.1">
    <property type="protein sequence ID" value="Solyc02g032260.1.1.1"/>
    <property type="gene ID" value="Solyc02g032260.1"/>
</dbReference>
<keyword evidence="7" id="KW-1185">Reference proteome</keyword>
<dbReference type="InterPro" id="IPR058922">
    <property type="entry name" value="WHD_DRP"/>
</dbReference>
<keyword evidence="4" id="KW-0067">ATP-binding</keyword>
<evidence type="ECO:0000313" key="7">
    <source>
        <dbReference type="Proteomes" id="UP000004994"/>
    </source>
</evidence>
<dbReference type="GO" id="GO:0006952">
    <property type="term" value="P:defense response"/>
    <property type="evidence" value="ECO:0007669"/>
    <property type="project" value="InterPro"/>
</dbReference>
<dbReference type="PANTHER" id="PTHR23155">
    <property type="entry name" value="DISEASE RESISTANCE PROTEIN RP"/>
    <property type="match status" value="1"/>
</dbReference>
<dbReference type="PANTHER" id="PTHR23155:SF1152">
    <property type="entry name" value="AAA+ ATPASE DOMAIN-CONTAINING PROTEIN"/>
    <property type="match status" value="1"/>
</dbReference>
<sequence>MPRTTLTISVIAAHLSKVDRTLESWKDVARTLSEVLLVIQINAYHHLPIHLKPCFLSMACLPEDFQVDTRRLIQLLWIAEGFIRMSARSRKSLEEVAEYYFRILLAGT</sequence>
<name>A0A3Q7FHS0_SOLLC</name>
<reference evidence="6" key="1">
    <citation type="journal article" date="2012" name="Nature">
        <title>The tomato genome sequence provides insights into fleshy fruit evolution.</title>
        <authorList>
            <consortium name="Tomato Genome Consortium"/>
        </authorList>
    </citation>
    <scope>NUCLEOTIDE SEQUENCE [LARGE SCALE GENOMIC DNA]</scope>
    <source>
        <strain evidence="6">cv. Heinz 1706</strain>
    </source>
</reference>
<comment type="subcellular location">
    <subcellularLocation>
        <location evidence="1">Cytoplasm</location>
    </subcellularLocation>
</comment>
<accession>A0A3Q7FHS0</accession>
<dbReference type="InterPro" id="IPR044974">
    <property type="entry name" value="Disease_R_plants"/>
</dbReference>
<dbReference type="Proteomes" id="UP000004994">
    <property type="component" value="Chromosome 2"/>
</dbReference>
<organism evidence="6">
    <name type="scientific">Solanum lycopersicum</name>
    <name type="common">Tomato</name>
    <name type="synonym">Lycopersicon esculentum</name>
    <dbReference type="NCBI Taxonomy" id="4081"/>
    <lineage>
        <taxon>Eukaryota</taxon>
        <taxon>Viridiplantae</taxon>
        <taxon>Streptophyta</taxon>
        <taxon>Embryophyta</taxon>
        <taxon>Tracheophyta</taxon>
        <taxon>Spermatophyta</taxon>
        <taxon>Magnoliopsida</taxon>
        <taxon>eudicotyledons</taxon>
        <taxon>Gunneridae</taxon>
        <taxon>Pentapetalae</taxon>
        <taxon>asterids</taxon>
        <taxon>lamiids</taxon>
        <taxon>Solanales</taxon>
        <taxon>Solanaceae</taxon>
        <taxon>Solanoideae</taxon>
        <taxon>Solaneae</taxon>
        <taxon>Solanum</taxon>
        <taxon>Solanum subgen. Lycopersicon</taxon>
    </lineage>
</organism>
<dbReference type="EnsemblPlants" id="Solyc02g032260.1.1">
    <property type="protein sequence ID" value="Solyc02g032260.1.1.1"/>
    <property type="gene ID" value="Solyc02g032260.1"/>
</dbReference>
<evidence type="ECO:0000259" key="5">
    <source>
        <dbReference type="Pfam" id="PF23559"/>
    </source>
</evidence>
<dbReference type="PaxDb" id="4081-Solyc02g032260.1.1"/>
<dbReference type="OMA" id="LVIQINA"/>
<evidence type="ECO:0000256" key="1">
    <source>
        <dbReference type="ARBA" id="ARBA00004496"/>
    </source>
</evidence>
<dbReference type="GO" id="GO:0005524">
    <property type="term" value="F:ATP binding"/>
    <property type="evidence" value="ECO:0007669"/>
    <property type="project" value="UniProtKB-KW"/>
</dbReference>
<dbReference type="AlphaFoldDB" id="A0A3Q7FHS0"/>
<feature type="domain" description="Disease resistance protein winged helix" evidence="5">
    <location>
        <begin position="62"/>
        <end position="105"/>
    </location>
</feature>
<evidence type="ECO:0000256" key="2">
    <source>
        <dbReference type="ARBA" id="ARBA00022490"/>
    </source>
</evidence>
<evidence type="ECO:0000256" key="3">
    <source>
        <dbReference type="ARBA" id="ARBA00022741"/>
    </source>
</evidence>